<sequence length="598" mass="62700">MGEYDRAGGERVPGGGRRVTEVGRCHVGMFAHVIVPPRGLGPKPVRVDAGDRHGDRARGRRAGRGLPDRLHPGRGHRDACGLRLRKHHMAIGPTHPERTHPGDQGLVRAGPLALRRLHPQAQFVQRDPRMGFGEVQAGREPPVSDRQHRLEQADDAGRALQVPDVGLHRTDGQRRPVRPFGAERRTECGGLDRVADGGAGAVQFDVLDGGRGDPGPPSGQPDHLRLGPGVGRGQRLAAPVVVHRAAPDHAVHDVAVGQRPGQRLEHHHRTALAAHVAVGPGVEGEAAALRGESAELGRVAVAVGNQVQVDPADQGQGRLAAAQALAGQVYRDQGRGLGGVHRHAGAAQTEGVRDPVGDHAAVQAGGMSGAGFDAGAAQQGGVVVPDRGGEHPGGAAPDPGRRDARVFQRLPAQFEHQALLRVDQARLARGDAEEGGVEPVHRVQESASSRSVRDWVGGSAGRAARVVRRSRVPAVAGHLCDRVASAAQQVPELVGAVGAGEPAGQPDDGHRVFRRGVSGMGIGAEHSHSALHELHTLSTRANTDQHIGVPGRSHARGEFRPGPGAFDHPVEPFGSLGVGRERPAHARPRPASSTREDP</sequence>
<accession>A0A401YTL6</accession>
<evidence type="ECO:0000313" key="2">
    <source>
        <dbReference type="EMBL" id="GCD97916.1"/>
    </source>
</evidence>
<proteinExistence type="predicted"/>
<comment type="caution">
    <text evidence="2">The sequence shown here is derived from an EMBL/GenBank/DDBJ whole genome shotgun (WGS) entry which is preliminary data.</text>
</comment>
<name>A0A401YTL6_9ACTN</name>
<dbReference type="EMBL" id="BIFH01000026">
    <property type="protein sequence ID" value="GCD97916.1"/>
    <property type="molecule type" value="Genomic_DNA"/>
</dbReference>
<dbReference type="Proteomes" id="UP000286931">
    <property type="component" value="Unassembled WGS sequence"/>
</dbReference>
<feature type="compositionally biased region" description="Basic and acidic residues" evidence="1">
    <location>
        <begin position="142"/>
        <end position="157"/>
    </location>
</feature>
<feature type="compositionally biased region" description="Basic and acidic residues" evidence="1">
    <location>
        <begin position="66"/>
        <end position="75"/>
    </location>
</feature>
<reference evidence="2 3" key="1">
    <citation type="submission" date="2018-12" db="EMBL/GenBank/DDBJ databases">
        <title>Draft genome sequence of Embleya hyalina NBRC 13850T.</title>
        <authorList>
            <person name="Komaki H."/>
            <person name="Hosoyama A."/>
            <person name="Kimura A."/>
            <person name="Ichikawa N."/>
            <person name="Tamura T."/>
        </authorList>
    </citation>
    <scope>NUCLEOTIDE SEQUENCE [LARGE SCALE GENOMIC DNA]</scope>
    <source>
        <strain evidence="2 3">NBRC 13850</strain>
    </source>
</reference>
<dbReference type="AntiFam" id="ANF00248">
    <property type="entry name" value="Shadow ORF (opposite ppsD)"/>
</dbReference>
<evidence type="ECO:0000256" key="1">
    <source>
        <dbReference type="SAM" id="MobiDB-lite"/>
    </source>
</evidence>
<organism evidence="2 3">
    <name type="scientific">Embleya hyalina</name>
    <dbReference type="NCBI Taxonomy" id="516124"/>
    <lineage>
        <taxon>Bacteria</taxon>
        <taxon>Bacillati</taxon>
        <taxon>Actinomycetota</taxon>
        <taxon>Actinomycetes</taxon>
        <taxon>Kitasatosporales</taxon>
        <taxon>Streptomycetaceae</taxon>
        <taxon>Embleya</taxon>
    </lineage>
</organism>
<feature type="region of interest" description="Disordered" evidence="1">
    <location>
        <begin position="543"/>
        <end position="598"/>
    </location>
</feature>
<gene>
    <name evidence="2" type="ORF">EHYA_05616</name>
</gene>
<keyword evidence="3" id="KW-1185">Reference proteome</keyword>
<feature type="compositionally biased region" description="Basic and acidic residues" evidence="1">
    <location>
        <begin position="45"/>
        <end position="57"/>
    </location>
</feature>
<feature type="region of interest" description="Disordered" evidence="1">
    <location>
        <begin position="380"/>
        <end position="402"/>
    </location>
</feature>
<feature type="region of interest" description="Disordered" evidence="1">
    <location>
        <begin position="133"/>
        <end position="157"/>
    </location>
</feature>
<protein>
    <submittedName>
        <fullName evidence="2">Uncharacterized protein</fullName>
    </submittedName>
</protein>
<dbReference type="AlphaFoldDB" id="A0A401YTL6"/>
<evidence type="ECO:0000313" key="3">
    <source>
        <dbReference type="Proteomes" id="UP000286931"/>
    </source>
</evidence>
<feature type="region of interest" description="Disordered" evidence="1">
    <location>
        <begin position="40"/>
        <end position="75"/>
    </location>
</feature>